<organism evidence="1 2">
    <name type="scientific">Skermanella stibiiresistens SB22</name>
    <dbReference type="NCBI Taxonomy" id="1385369"/>
    <lineage>
        <taxon>Bacteria</taxon>
        <taxon>Pseudomonadati</taxon>
        <taxon>Pseudomonadota</taxon>
        <taxon>Alphaproteobacteria</taxon>
        <taxon>Rhodospirillales</taxon>
        <taxon>Azospirillaceae</taxon>
        <taxon>Skermanella</taxon>
    </lineage>
</organism>
<proteinExistence type="predicted"/>
<name>W9GSP2_9PROT</name>
<dbReference type="EMBL" id="AVFL01000089">
    <property type="protein sequence ID" value="EWY35671.1"/>
    <property type="molecule type" value="Genomic_DNA"/>
</dbReference>
<keyword evidence="2" id="KW-1185">Reference proteome</keyword>
<comment type="caution">
    <text evidence="1">The sequence shown here is derived from an EMBL/GenBank/DDBJ whole genome shotgun (WGS) entry which is preliminary data.</text>
</comment>
<sequence>MAVLETLRDGLFVSVRRIHNEIRDDVLGGSLSACQLVADVVLHAKMPASAHMKAGIFLAGTSS</sequence>
<reference evidence="1 2" key="1">
    <citation type="submission" date="2013-08" db="EMBL/GenBank/DDBJ databases">
        <title>The genome sequence of Skermanella stibiiresistens.</title>
        <authorList>
            <person name="Zhu W."/>
            <person name="Wang G."/>
        </authorList>
    </citation>
    <scope>NUCLEOTIDE SEQUENCE [LARGE SCALE GENOMIC DNA]</scope>
    <source>
        <strain evidence="1 2">SB22</strain>
    </source>
</reference>
<gene>
    <name evidence="1" type="ORF">N825_03900</name>
</gene>
<dbReference type="Proteomes" id="UP000019486">
    <property type="component" value="Unassembled WGS sequence"/>
</dbReference>
<evidence type="ECO:0000313" key="1">
    <source>
        <dbReference type="EMBL" id="EWY35671.1"/>
    </source>
</evidence>
<evidence type="ECO:0000313" key="2">
    <source>
        <dbReference type="Proteomes" id="UP000019486"/>
    </source>
</evidence>
<dbReference type="AlphaFoldDB" id="W9GSP2"/>
<accession>W9GSP2</accession>
<protein>
    <submittedName>
        <fullName evidence="1">Uncharacterized protein</fullName>
    </submittedName>
</protein>